<name>A0AA36B082_OCTVU</name>
<feature type="domain" description="DDE-1" evidence="1">
    <location>
        <begin position="1"/>
        <end position="110"/>
    </location>
</feature>
<evidence type="ECO:0000313" key="3">
    <source>
        <dbReference type="Proteomes" id="UP001162480"/>
    </source>
</evidence>
<dbReference type="InterPro" id="IPR004875">
    <property type="entry name" value="DDE_SF_endonuclease_dom"/>
</dbReference>
<reference evidence="2" key="1">
    <citation type="submission" date="2023-08" db="EMBL/GenBank/DDBJ databases">
        <authorList>
            <person name="Alioto T."/>
            <person name="Alioto T."/>
            <person name="Gomez Garrido J."/>
        </authorList>
    </citation>
    <scope>NUCLEOTIDE SEQUENCE</scope>
</reference>
<organism evidence="2 3">
    <name type="scientific">Octopus vulgaris</name>
    <name type="common">Common octopus</name>
    <dbReference type="NCBI Taxonomy" id="6645"/>
    <lineage>
        <taxon>Eukaryota</taxon>
        <taxon>Metazoa</taxon>
        <taxon>Spiralia</taxon>
        <taxon>Lophotrochozoa</taxon>
        <taxon>Mollusca</taxon>
        <taxon>Cephalopoda</taxon>
        <taxon>Coleoidea</taxon>
        <taxon>Octopodiformes</taxon>
        <taxon>Octopoda</taxon>
        <taxon>Incirrata</taxon>
        <taxon>Octopodidae</taxon>
        <taxon>Octopus</taxon>
    </lineage>
</organism>
<dbReference type="Pfam" id="PF03184">
    <property type="entry name" value="DDE_1"/>
    <property type="match status" value="1"/>
</dbReference>
<dbReference type="GO" id="GO:0003676">
    <property type="term" value="F:nucleic acid binding"/>
    <property type="evidence" value="ECO:0007669"/>
    <property type="project" value="InterPro"/>
</dbReference>
<sequence>MDQASMKLWFKKIWSKRPGNLFKKPSTLVLDPFRALITDETKKLGKKKSKTQLAVIPGSLTSQFQSLDITINKPFKELTRNERSKWCKQVTPTSHQQEKLGSQQLVKFVAKQMA</sequence>
<accession>A0AA36B082</accession>
<keyword evidence="3" id="KW-1185">Reference proteome</keyword>
<dbReference type="EMBL" id="OX597820">
    <property type="protein sequence ID" value="CAI9725535.1"/>
    <property type="molecule type" value="Genomic_DNA"/>
</dbReference>
<protein>
    <submittedName>
        <fullName evidence="2">Pogo transposable element with KRAB domain</fullName>
    </submittedName>
</protein>
<proteinExistence type="predicted"/>
<evidence type="ECO:0000313" key="2">
    <source>
        <dbReference type="EMBL" id="CAI9725535.1"/>
    </source>
</evidence>
<evidence type="ECO:0000259" key="1">
    <source>
        <dbReference type="Pfam" id="PF03184"/>
    </source>
</evidence>
<dbReference type="AlphaFoldDB" id="A0AA36B082"/>
<dbReference type="Proteomes" id="UP001162480">
    <property type="component" value="Chromosome 7"/>
</dbReference>
<gene>
    <name evidence="2" type="ORF">OCTVUL_1B013834</name>
</gene>